<dbReference type="PANTHER" id="PTHR35004:SF7">
    <property type="entry name" value="INTEGRASE PROTEIN"/>
    <property type="match status" value="1"/>
</dbReference>
<keyword evidence="4" id="KW-1185">Reference proteome</keyword>
<evidence type="ECO:0000256" key="1">
    <source>
        <dbReference type="ARBA" id="ARBA00009277"/>
    </source>
</evidence>
<dbReference type="Gene3D" id="3.30.420.10">
    <property type="entry name" value="Ribonuclease H-like superfamily/Ribonuclease H"/>
    <property type="match status" value="1"/>
</dbReference>
<protein>
    <submittedName>
        <fullName evidence="3">Transposase</fullName>
    </submittedName>
</protein>
<evidence type="ECO:0000313" key="3">
    <source>
        <dbReference type="EMBL" id="MDP9840973.1"/>
    </source>
</evidence>
<dbReference type="PROSITE" id="PS50994">
    <property type="entry name" value="INTEGRASE"/>
    <property type="match status" value="1"/>
</dbReference>
<organism evidence="3 4">
    <name type="scientific">Streptosporangium lutulentum</name>
    <dbReference type="NCBI Taxonomy" id="1461250"/>
    <lineage>
        <taxon>Bacteria</taxon>
        <taxon>Bacillati</taxon>
        <taxon>Actinomycetota</taxon>
        <taxon>Actinomycetes</taxon>
        <taxon>Streptosporangiales</taxon>
        <taxon>Streptosporangiaceae</taxon>
        <taxon>Streptosporangium</taxon>
    </lineage>
</organism>
<reference evidence="3 4" key="1">
    <citation type="submission" date="2023-07" db="EMBL/GenBank/DDBJ databases">
        <title>Sequencing the genomes of 1000 actinobacteria strains.</title>
        <authorList>
            <person name="Klenk H.-P."/>
        </authorList>
    </citation>
    <scope>NUCLEOTIDE SEQUENCE [LARGE SCALE GENOMIC DNA]</scope>
    <source>
        <strain evidence="3 4">DSM 46740</strain>
    </source>
</reference>
<dbReference type="PANTHER" id="PTHR35004">
    <property type="entry name" value="TRANSPOSASE RV3428C-RELATED"/>
    <property type="match status" value="1"/>
</dbReference>
<dbReference type="NCBIfam" id="NF033546">
    <property type="entry name" value="transpos_IS21"/>
    <property type="match status" value="1"/>
</dbReference>
<dbReference type="InterPro" id="IPR054353">
    <property type="entry name" value="IstA-like_C"/>
</dbReference>
<dbReference type="EMBL" id="JAUSQU010000001">
    <property type="protein sequence ID" value="MDP9840973.1"/>
    <property type="molecule type" value="Genomic_DNA"/>
</dbReference>
<feature type="domain" description="Integrase catalytic" evidence="2">
    <location>
        <begin position="106"/>
        <end position="277"/>
    </location>
</feature>
<evidence type="ECO:0000313" key="4">
    <source>
        <dbReference type="Proteomes" id="UP001225356"/>
    </source>
</evidence>
<dbReference type="Pfam" id="PF22483">
    <property type="entry name" value="Mu-transpos_C_2"/>
    <property type="match status" value="1"/>
</dbReference>
<gene>
    <name evidence="3" type="ORF">J2853_000184</name>
</gene>
<comment type="similarity">
    <text evidence="1">Belongs to the transposase IS21/IS408/IS1162 family.</text>
</comment>
<dbReference type="Proteomes" id="UP001225356">
    <property type="component" value="Unassembled WGS sequence"/>
</dbReference>
<comment type="caution">
    <text evidence="3">The sequence shown here is derived from an EMBL/GenBank/DDBJ whole genome shotgun (WGS) entry which is preliminary data.</text>
</comment>
<dbReference type="InterPro" id="IPR036397">
    <property type="entry name" value="RNaseH_sf"/>
</dbReference>
<dbReference type="InterPro" id="IPR001584">
    <property type="entry name" value="Integrase_cat-core"/>
</dbReference>
<name>A0ABT9Q2L7_9ACTN</name>
<proteinExistence type="inferred from homology"/>
<dbReference type="InterPro" id="IPR012337">
    <property type="entry name" value="RNaseH-like_sf"/>
</dbReference>
<accession>A0ABT9Q2L7</accession>
<sequence>MDIIAAYREVGTYRGAAQICGTTHKTVKRIIERSLADNKPTGRKRREHNFDAVAELVAEKVQSTAGKISAKRLLPLARAAGYTGSARNLRRLVASAKKTWRRDHHRGRRPAIWTPGEMLVIDWGDAGGGLHVFCAVLAWSRIRFVRFADNERAQTTLAMLAECFEELGGVPKAVLADRMGCLKGGVVANKVIPTADYVRLATHYGFRPDWCEAADPESKGIVENLVGYAKRDLVAPHAPFDDLTVANVAARQWCAEVNAVPHSEICAIPVERLAAERELLSALPSLRPAIGKVSATRKVDKLSCVRFGSARYSVPTRLIGAAVAVVEADGRLLVSDLATGEIIADHAPVAPGEAAVADEHYGGPRPTPRRAARPKTEVEKTFLGLGPVAETFLAASAASGNTRLAADLEELAALRAAHGEAALLSALERAIAFRRWRAEDVRSILAAGAGTAQPCPAGDALVLELPQVPTRPLSAYTLDKLNQIGQVS</sequence>
<evidence type="ECO:0000259" key="2">
    <source>
        <dbReference type="PROSITE" id="PS50994"/>
    </source>
</evidence>
<dbReference type="SUPFAM" id="SSF53098">
    <property type="entry name" value="Ribonuclease H-like"/>
    <property type="match status" value="1"/>
</dbReference>